<accession>D4P7J9</accession>
<organism evidence="2 3">
    <name type="scientific">Rhodococcus phage ReqiPepy6</name>
    <dbReference type="NCBI Taxonomy" id="691965"/>
    <lineage>
        <taxon>Viruses</taxon>
        <taxon>Duplodnaviria</taxon>
        <taxon>Heunggongvirae</taxon>
        <taxon>Uroviricota</taxon>
        <taxon>Caudoviricetes</taxon>
        <taxon>Pepyhexavirus</taxon>
        <taxon>Pepyhexavirus pepy6</taxon>
    </lineage>
</organism>
<dbReference type="RefSeq" id="YP_009017702.1">
    <property type="nucleotide sequence ID" value="NC_023735.1"/>
</dbReference>
<sequence length="160" mass="18359">MILIDILLLALWLYGLYLSSQSLTFGYVLTLTVPVAWIIYEVSEGRYGLVIMVVAVGSTYALGVACWLKRKHSRRPKPPRKLYFVDEDGAIHWEYLSSDGKLIHASRDFYSPKIAAIDAVFSLEGDFSQDDRDLHIIGKQEVVDQFYLESVRLREDRKDL</sequence>
<dbReference type="OrthoDB" id="37118at10239"/>
<dbReference type="Proteomes" id="UP000002347">
    <property type="component" value="Segment"/>
</dbReference>
<dbReference type="GeneID" id="18565665"/>
<evidence type="ECO:0000313" key="3">
    <source>
        <dbReference type="Proteomes" id="UP000002347"/>
    </source>
</evidence>
<gene>
    <name evidence="2" type="ORF">Pepy6gene088</name>
</gene>
<name>D4P7J9_9CAUD</name>
<keyword evidence="1" id="KW-1133">Transmembrane helix</keyword>
<dbReference type="KEGG" id="vg:18565665"/>
<keyword evidence="1" id="KW-0812">Transmembrane</keyword>
<keyword evidence="3" id="KW-1185">Reference proteome</keyword>
<evidence type="ECO:0000313" key="2">
    <source>
        <dbReference type="EMBL" id="ADD80979.1"/>
    </source>
</evidence>
<dbReference type="EMBL" id="GU580941">
    <property type="protein sequence ID" value="ADD80979.1"/>
    <property type="molecule type" value="Genomic_DNA"/>
</dbReference>
<reference evidence="2 3" key="1">
    <citation type="journal article" date="2011" name="Appl. Environ. Microbiol.">
        <title>Genomic and functional analyses of Rhodococcus equi phages ReqiPepy6, ReqiPoco6, ReqiPine5, and ReqiDocB7.</title>
        <authorList>
            <person name="Summer E.J."/>
            <person name="Liu M."/>
            <person name="Gill J.J."/>
            <person name="Grant M."/>
            <person name="Chan-Cortes T.N."/>
            <person name="Ferguson L."/>
            <person name="Janes C."/>
            <person name="Lange K."/>
            <person name="Bertoli M."/>
            <person name="Moore C."/>
            <person name="Orchard R.C."/>
            <person name="Cohen N."/>
            <person name="Young R."/>
        </authorList>
    </citation>
    <scope>NUCLEOTIDE SEQUENCE [LARGE SCALE GENOMIC DNA]</scope>
</reference>
<keyword evidence="1" id="KW-0472">Membrane</keyword>
<feature type="transmembrane region" description="Helical" evidence="1">
    <location>
        <begin position="7"/>
        <end position="40"/>
    </location>
</feature>
<evidence type="ECO:0000256" key="1">
    <source>
        <dbReference type="SAM" id="Phobius"/>
    </source>
</evidence>
<feature type="transmembrane region" description="Helical" evidence="1">
    <location>
        <begin position="46"/>
        <end position="68"/>
    </location>
</feature>
<protein>
    <submittedName>
        <fullName evidence="2">Gp088</fullName>
    </submittedName>
</protein>
<proteinExistence type="predicted"/>